<gene>
    <name evidence="3" type="ORF">HDCHBGLK_03589</name>
</gene>
<proteinExistence type="predicted"/>
<feature type="domain" description="Putative metallopeptidase" evidence="2">
    <location>
        <begin position="20"/>
        <end position="218"/>
    </location>
</feature>
<evidence type="ECO:0000259" key="2">
    <source>
        <dbReference type="Pfam" id="PF13203"/>
    </source>
</evidence>
<dbReference type="EMBL" id="CP036170">
    <property type="protein sequence ID" value="QBF76172.1"/>
    <property type="molecule type" value="Genomic_DNA"/>
</dbReference>
<dbReference type="InterPro" id="IPR025154">
    <property type="entry name" value="Put_metallopeptidase_dom"/>
</dbReference>
<keyword evidence="4" id="KW-1185">Reference proteome</keyword>
<evidence type="ECO:0000313" key="4">
    <source>
        <dbReference type="Proteomes" id="UP000289664"/>
    </source>
</evidence>
<accession>A0A494WQ68</accession>
<dbReference type="AlphaFoldDB" id="A0A494WQ68"/>
<dbReference type="InterPro" id="IPR036465">
    <property type="entry name" value="vWFA_dom_sf"/>
</dbReference>
<dbReference type="GeneID" id="62697766"/>
<protein>
    <recommendedName>
        <fullName evidence="5">VWA-like domain-containing protein</fullName>
    </recommendedName>
</protein>
<evidence type="ECO:0008006" key="5">
    <source>
        <dbReference type="Google" id="ProtNLM"/>
    </source>
</evidence>
<dbReference type="Gene3D" id="3.40.50.410">
    <property type="entry name" value="von Willebrand factor, type A domain"/>
    <property type="match status" value="1"/>
</dbReference>
<feature type="domain" description="VWA-like" evidence="1">
    <location>
        <begin position="288"/>
        <end position="427"/>
    </location>
</feature>
<dbReference type="OrthoDB" id="9809307at2"/>
<sequence>MESKIDMGEKLDSIGRKILAAARNELYLKMRFMDVALSSLIFVLDEGACGMGTDGLYLYYNPQYLGGLYREDRVMVNRIYLHLVLHGIFRHMIRRKGREEERYSLACDIVTESIIDGMRHRCVLRSRSWLRRETYRRLGKEMKVLTAEKVYGALEKWNLSEAEFARLAGEFRVDDHSYWPADDDQKKQSQIENQWQDISEQMETDMETFSKEASQESGHLIDQVKVENRVRFDYRQFLRKFSVLKEEMAVDEDTFDYVFYSYGLSFYGNMPLIEPQEWKEVQKVEEFAIVIDTSMSCSGELVKKFLEETYGVLSENDSFFRKVNIHIIQCDDQVQTDQKIESEEDLKDYMGHLELKGEGGTDFRPAFAYVESLIKQHAFERLKGLLYFTDGRGTYPSKMPPYETAFVFMKEDYEDVDVPPWAMKLVLEEEDLQRP</sequence>
<organism evidence="3 4">
    <name type="scientific">Clostridium scindens (strain ATCC 35704 / DSM 5676 / VPI 13733 / 19)</name>
    <dbReference type="NCBI Taxonomy" id="411468"/>
    <lineage>
        <taxon>Bacteria</taxon>
        <taxon>Bacillati</taxon>
        <taxon>Bacillota</taxon>
        <taxon>Clostridia</taxon>
        <taxon>Lachnospirales</taxon>
        <taxon>Lachnospiraceae</taxon>
    </lineage>
</organism>
<reference evidence="3 4" key="1">
    <citation type="journal article" date="2019" name="Appl. Environ. Microbiol.">
        <title>Clostridium scindens ATCC 35704: integration of nutritional requirements, the complete genome sequence, and global transcriptional responses to bile acids.</title>
        <authorList>
            <person name="Devendran S."/>
            <person name="Shrestha R."/>
            <person name="Alves J.M.P."/>
            <person name="Wolf P.G."/>
            <person name="Ly L."/>
            <person name="Hernandez A.G."/>
            <person name="Mendez-Garcia C."/>
            <person name="Inboden A."/>
            <person name="Wiley J."/>
            <person name="Paul O."/>
            <person name="Allen A."/>
            <person name="Springer E."/>
            <person name="Wright C.L."/>
            <person name="Fields C.J."/>
            <person name="Daniel S.L."/>
            <person name="Ridlon J.M."/>
        </authorList>
    </citation>
    <scope>NUCLEOTIDE SEQUENCE [LARGE SCALE GENOMIC DNA]</scope>
    <source>
        <strain evidence="3 4">ATCC 35704</strain>
    </source>
</reference>
<dbReference type="SUPFAM" id="SSF53300">
    <property type="entry name" value="vWA-like"/>
    <property type="match status" value="1"/>
</dbReference>
<name>A0A494WQ68_CLOS5</name>
<dbReference type="RefSeq" id="WP_039909431.1">
    <property type="nucleotide sequence ID" value="NZ_CP036170.1"/>
</dbReference>
<evidence type="ECO:0000259" key="1">
    <source>
        <dbReference type="Pfam" id="PF09967"/>
    </source>
</evidence>
<dbReference type="PANTHER" id="PTHR38730">
    <property type="entry name" value="SLL7028 PROTEIN"/>
    <property type="match status" value="1"/>
</dbReference>
<dbReference type="PANTHER" id="PTHR38730:SF1">
    <property type="entry name" value="SLL7028 PROTEIN"/>
    <property type="match status" value="1"/>
</dbReference>
<dbReference type="Proteomes" id="UP000289664">
    <property type="component" value="Chromosome"/>
</dbReference>
<dbReference type="CDD" id="cd00198">
    <property type="entry name" value="vWFA"/>
    <property type="match status" value="1"/>
</dbReference>
<evidence type="ECO:0000313" key="3">
    <source>
        <dbReference type="EMBL" id="QBF76172.1"/>
    </source>
</evidence>
<dbReference type="Pfam" id="PF09967">
    <property type="entry name" value="DUF2201"/>
    <property type="match status" value="1"/>
</dbReference>
<dbReference type="InterPro" id="IPR018698">
    <property type="entry name" value="VWA-like_dom"/>
</dbReference>
<dbReference type="KEGG" id="csci:HDCHBGLK_03589"/>
<dbReference type="Pfam" id="PF13203">
    <property type="entry name" value="DUF2201_N"/>
    <property type="match status" value="1"/>
</dbReference>